<protein>
    <recommendedName>
        <fullName evidence="3">F-box domain-containing protein</fullName>
    </recommendedName>
</protein>
<dbReference type="SUPFAM" id="SSF52047">
    <property type="entry name" value="RNI-like"/>
    <property type="match status" value="1"/>
</dbReference>
<dbReference type="SUPFAM" id="SSF81383">
    <property type="entry name" value="F-box domain"/>
    <property type="match status" value="1"/>
</dbReference>
<dbReference type="EMBL" id="KV722463">
    <property type="protein sequence ID" value="OCH88072.1"/>
    <property type="molecule type" value="Genomic_DNA"/>
</dbReference>
<dbReference type="InterPro" id="IPR036047">
    <property type="entry name" value="F-box-like_dom_sf"/>
</dbReference>
<dbReference type="AlphaFoldDB" id="A0A8E2AWR8"/>
<dbReference type="Proteomes" id="UP000250043">
    <property type="component" value="Unassembled WGS sequence"/>
</dbReference>
<organism evidence="1 2">
    <name type="scientific">Obba rivulosa</name>
    <dbReference type="NCBI Taxonomy" id="1052685"/>
    <lineage>
        <taxon>Eukaryota</taxon>
        <taxon>Fungi</taxon>
        <taxon>Dikarya</taxon>
        <taxon>Basidiomycota</taxon>
        <taxon>Agaricomycotina</taxon>
        <taxon>Agaricomycetes</taxon>
        <taxon>Polyporales</taxon>
        <taxon>Gelatoporiaceae</taxon>
        <taxon>Obba</taxon>
    </lineage>
</organism>
<evidence type="ECO:0000313" key="1">
    <source>
        <dbReference type="EMBL" id="OCH88072.1"/>
    </source>
</evidence>
<evidence type="ECO:0000313" key="2">
    <source>
        <dbReference type="Proteomes" id="UP000250043"/>
    </source>
</evidence>
<dbReference type="Gene3D" id="3.80.10.10">
    <property type="entry name" value="Ribonuclease Inhibitor"/>
    <property type="match status" value="1"/>
</dbReference>
<accession>A0A8E2AWR8</accession>
<keyword evidence="2" id="KW-1185">Reference proteome</keyword>
<gene>
    <name evidence="1" type="ORF">OBBRIDRAFT_889361</name>
</gene>
<proteinExistence type="predicted"/>
<sequence length="504" mass="57979">MRSLGNRLPLEIWHTILGLLPLADKRTCLFVSRFFHAIALRLLFATVTINLGAWENTQLSPRHWQREVCQTREALAEYRSSMAWEKLRHIRLCPHFAGTVRKLIVNAYSPGDTVFVRSCLIETLATLPNLCALVWRGKSPKLSTDVIETLAAKCPYLEELSAPRYAKCLPLSSLRSLRILSLVWQDQMFSDHFVSYESTPENDDEEFEDYDDVTEAVRSVLGSNSRTLRELALSGPWIWDSPMHIFGDLTHLDLLDAVGWGVDDPASWGNLKLIFHHSTRLESLSIVNHSIMIEPLYKVFQSELSALPYLTSFKVIDRHDEPSQARVFALSEFIRHKPRLRRLDVHIDVDWEDISPLLSVLPNLHSLEVLGITVKNQMFNFNNLELEQSIPRGIAALRLDLSYRGLSFPIVDDWLTLIKERLHLSFFYTTNAYGSGGFLNVEHLLTDAGSLELVGANGHMAYVKDLGDENTYSGEWSKRRLCFRDIEDFRHKDWEWLLRHHQLC</sequence>
<dbReference type="InterPro" id="IPR032675">
    <property type="entry name" value="LRR_dom_sf"/>
</dbReference>
<name>A0A8E2AWR8_9APHY</name>
<evidence type="ECO:0008006" key="3">
    <source>
        <dbReference type="Google" id="ProtNLM"/>
    </source>
</evidence>
<dbReference type="OrthoDB" id="3238099at2759"/>
<reference evidence="1 2" key="1">
    <citation type="submission" date="2016-07" db="EMBL/GenBank/DDBJ databases">
        <title>Draft genome of the white-rot fungus Obba rivulosa 3A-2.</title>
        <authorList>
            <consortium name="DOE Joint Genome Institute"/>
            <person name="Miettinen O."/>
            <person name="Riley R."/>
            <person name="Acob R."/>
            <person name="Barry K."/>
            <person name="Cullen D."/>
            <person name="De Vries R."/>
            <person name="Hainaut M."/>
            <person name="Hatakka A."/>
            <person name="Henrissat B."/>
            <person name="Hilden K."/>
            <person name="Kuo R."/>
            <person name="Labutti K."/>
            <person name="Lipzen A."/>
            <person name="Makela M.R."/>
            <person name="Sandor L."/>
            <person name="Spatafora J.W."/>
            <person name="Grigoriev I.V."/>
            <person name="Hibbett D.S."/>
        </authorList>
    </citation>
    <scope>NUCLEOTIDE SEQUENCE [LARGE SCALE GENOMIC DNA]</scope>
    <source>
        <strain evidence="1 2">3A-2</strain>
    </source>
</reference>